<feature type="transmembrane region" description="Helical" evidence="1">
    <location>
        <begin position="227"/>
        <end position="247"/>
    </location>
</feature>
<evidence type="ECO:0000256" key="1">
    <source>
        <dbReference type="SAM" id="Phobius"/>
    </source>
</evidence>
<dbReference type="InterPro" id="IPR036526">
    <property type="entry name" value="C-N_Hydrolase_sf"/>
</dbReference>
<dbReference type="Gene3D" id="3.60.110.10">
    <property type="entry name" value="Carbon-nitrogen hydrolase"/>
    <property type="match status" value="1"/>
</dbReference>
<name>A0A9D7XGI5_9BACT</name>
<dbReference type="PANTHER" id="PTHR38686">
    <property type="entry name" value="APOLIPOPROTEIN N-ACYLTRANSFERASE"/>
    <property type="match status" value="1"/>
</dbReference>
<dbReference type="EMBL" id="JADKFW010000004">
    <property type="protein sequence ID" value="MBK9716877.1"/>
    <property type="molecule type" value="Genomic_DNA"/>
</dbReference>
<dbReference type="SUPFAM" id="SSF56317">
    <property type="entry name" value="Carbon-nitrogen hydrolase"/>
    <property type="match status" value="1"/>
</dbReference>
<evidence type="ECO:0000313" key="3">
    <source>
        <dbReference type="EMBL" id="MBK9716877.1"/>
    </source>
</evidence>
<feature type="domain" description="Apolipoprotein N-acyltransferase N-terminal" evidence="2">
    <location>
        <begin position="46"/>
        <end position="201"/>
    </location>
</feature>
<feature type="transmembrane region" description="Helical" evidence="1">
    <location>
        <begin position="39"/>
        <end position="55"/>
    </location>
</feature>
<feature type="transmembrane region" description="Helical" evidence="1">
    <location>
        <begin position="110"/>
        <end position="131"/>
    </location>
</feature>
<feature type="transmembrane region" description="Helical" evidence="1">
    <location>
        <begin position="61"/>
        <end position="77"/>
    </location>
</feature>
<reference evidence="3 4" key="1">
    <citation type="submission" date="2020-10" db="EMBL/GenBank/DDBJ databases">
        <title>Connecting structure to function with the recovery of over 1000 high-quality activated sludge metagenome-assembled genomes encoding full-length rRNA genes using long-read sequencing.</title>
        <authorList>
            <person name="Singleton C.M."/>
            <person name="Petriglieri F."/>
            <person name="Kristensen J.M."/>
            <person name="Kirkegaard R.H."/>
            <person name="Michaelsen T.Y."/>
            <person name="Andersen M.H."/>
            <person name="Karst S.M."/>
            <person name="Dueholm M.S."/>
            <person name="Nielsen P.H."/>
            <person name="Albertsen M."/>
        </authorList>
    </citation>
    <scope>NUCLEOTIDE SEQUENCE [LARGE SCALE GENOMIC DNA]</scope>
    <source>
        <strain evidence="3">Ribe_18-Q3-R11-54_BAT3C.373</strain>
    </source>
</reference>
<protein>
    <recommendedName>
        <fullName evidence="2">Apolipoprotein N-acyltransferase N-terminal domain-containing protein</fullName>
    </recommendedName>
</protein>
<keyword evidence="1" id="KW-1133">Transmembrane helix</keyword>
<dbReference type="AlphaFoldDB" id="A0A9D7XGI5"/>
<dbReference type="GO" id="GO:0042158">
    <property type="term" value="P:lipoprotein biosynthetic process"/>
    <property type="evidence" value="ECO:0007669"/>
    <property type="project" value="InterPro"/>
</dbReference>
<keyword evidence="1" id="KW-0472">Membrane</keyword>
<feature type="transmembrane region" description="Helical" evidence="1">
    <location>
        <begin position="143"/>
        <end position="160"/>
    </location>
</feature>
<dbReference type="InterPro" id="IPR004563">
    <property type="entry name" value="Apolipo_AcylTrfase"/>
</dbReference>
<dbReference type="PANTHER" id="PTHR38686:SF1">
    <property type="entry name" value="APOLIPOPROTEIN N-ACYLTRANSFERASE"/>
    <property type="match status" value="1"/>
</dbReference>
<feature type="transmembrane region" description="Helical" evidence="1">
    <location>
        <begin position="180"/>
        <end position="206"/>
    </location>
</feature>
<comment type="caution">
    <text evidence="3">The sequence shown here is derived from an EMBL/GenBank/DDBJ whole genome shotgun (WGS) entry which is preliminary data.</text>
</comment>
<feature type="transmembrane region" description="Helical" evidence="1">
    <location>
        <begin position="84"/>
        <end position="104"/>
    </location>
</feature>
<sequence length="437" mass="50340">MSLLPLWGHLPLAVFVLSWGVFLLLLVQLKYKDKASHQLILLSILSGVVLALGFPPLPLTPVLFVGFIPLFILFKKIKTEELNYHSWFFVFNAFVIWNILTTYWVANASFVPGIVAIWLNSFFMTIPWLGAIRIGKRLPKWRWISFIIFWLCFEWIHLNWEMSWPWLTLGNAWAALPQCIQWYEYTGVFGGGVWVLGVNVLLYYLFFDSNHFTFDIIWIRQKLFSKLGVASLIVLILPFIVSMFLWFNFKETGTTVEVGVVQPNYEPHYEKFKIPEDQQLFQIEKLAAAAVTPNTKFVIFPETSFGEVGGVIRKNNINQDPRIIRLFDFMIAHYNVPIVAGITSLNDIPADQLPTKFSRAYRDSDPPQYYEIENAAIILKAKEEPIPLYRKSKLVPGAEIFPYKNILPFLKPLVDQLGGTTAGLATQEKEWSLNPTH</sequence>
<evidence type="ECO:0000259" key="2">
    <source>
        <dbReference type="Pfam" id="PF20154"/>
    </source>
</evidence>
<accession>A0A9D7XGI5</accession>
<dbReference type="GO" id="GO:0016410">
    <property type="term" value="F:N-acyltransferase activity"/>
    <property type="evidence" value="ECO:0007669"/>
    <property type="project" value="InterPro"/>
</dbReference>
<keyword evidence="1" id="KW-0812">Transmembrane</keyword>
<dbReference type="InterPro" id="IPR045378">
    <property type="entry name" value="LNT_N"/>
</dbReference>
<evidence type="ECO:0000313" key="4">
    <source>
        <dbReference type="Proteomes" id="UP000808349"/>
    </source>
</evidence>
<dbReference type="Pfam" id="PF20154">
    <property type="entry name" value="LNT_N"/>
    <property type="match status" value="1"/>
</dbReference>
<gene>
    <name evidence="3" type="ORF">IPO85_05060</name>
</gene>
<organism evidence="3 4">
    <name type="scientific">Candidatus Defluviibacterium haderslevense</name>
    <dbReference type="NCBI Taxonomy" id="2981993"/>
    <lineage>
        <taxon>Bacteria</taxon>
        <taxon>Pseudomonadati</taxon>
        <taxon>Bacteroidota</taxon>
        <taxon>Saprospiria</taxon>
        <taxon>Saprospirales</taxon>
        <taxon>Saprospiraceae</taxon>
        <taxon>Candidatus Defluviibacterium</taxon>
    </lineage>
</organism>
<feature type="transmembrane region" description="Helical" evidence="1">
    <location>
        <begin position="6"/>
        <end position="27"/>
    </location>
</feature>
<dbReference type="Proteomes" id="UP000808349">
    <property type="component" value="Unassembled WGS sequence"/>
</dbReference>
<proteinExistence type="predicted"/>
<dbReference type="GO" id="GO:0016020">
    <property type="term" value="C:membrane"/>
    <property type="evidence" value="ECO:0007669"/>
    <property type="project" value="InterPro"/>
</dbReference>